<proteinExistence type="predicted"/>
<dbReference type="EMBL" id="FPKH01000014">
    <property type="protein sequence ID" value="SFY34983.1"/>
    <property type="molecule type" value="Genomic_DNA"/>
</dbReference>
<dbReference type="AlphaFoldDB" id="A0AB38CHR0"/>
<evidence type="ECO:0000313" key="2">
    <source>
        <dbReference type="Proteomes" id="UP000182489"/>
    </source>
</evidence>
<sequence>MSVTAAFHRACKEKETWEVVESQAPLLANKATLAGETTDDLLAIETGNTRRSVIFIEQRTIYS</sequence>
<organism evidence="1 2">
    <name type="scientific">Janthinobacterium lividum</name>
    <dbReference type="NCBI Taxonomy" id="29581"/>
    <lineage>
        <taxon>Bacteria</taxon>
        <taxon>Pseudomonadati</taxon>
        <taxon>Pseudomonadota</taxon>
        <taxon>Betaproteobacteria</taxon>
        <taxon>Burkholderiales</taxon>
        <taxon>Oxalobacteraceae</taxon>
        <taxon>Janthinobacterium</taxon>
    </lineage>
</organism>
<dbReference type="Proteomes" id="UP000182489">
    <property type="component" value="Unassembled WGS sequence"/>
</dbReference>
<dbReference type="RefSeq" id="WP_072457700.1">
    <property type="nucleotide sequence ID" value="NZ_FPKH01000014.1"/>
</dbReference>
<protein>
    <submittedName>
        <fullName evidence="1">Uncharacterized protein</fullName>
    </submittedName>
</protein>
<comment type="caution">
    <text evidence="1">The sequence shown here is derived from an EMBL/GenBank/DDBJ whole genome shotgun (WGS) entry which is preliminary data.</text>
</comment>
<name>A0AB38CHR0_9BURK</name>
<reference evidence="1 2" key="1">
    <citation type="submission" date="2016-11" db="EMBL/GenBank/DDBJ databases">
        <authorList>
            <person name="Varghese N."/>
            <person name="Submissions S."/>
        </authorList>
    </citation>
    <scope>NUCLEOTIDE SEQUENCE [LARGE SCALE GENOMIC DNA]</scope>
    <source>
        <strain evidence="1 2">NFR18</strain>
    </source>
</reference>
<accession>A0AB38CHR0</accession>
<evidence type="ECO:0000313" key="1">
    <source>
        <dbReference type="EMBL" id="SFY34983.1"/>
    </source>
</evidence>
<gene>
    <name evidence="1" type="ORF">SAMN03097694_0444</name>
</gene>